<comment type="caution">
    <text evidence="2">The sequence shown here is derived from an EMBL/GenBank/DDBJ whole genome shotgun (WGS) entry which is preliminary data.</text>
</comment>
<keyword evidence="3" id="KW-1185">Reference proteome</keyword>
<reference evidence="2 3" key="1">
    <citation type="submission" date="2021-07" db="EMBL/GenBank/DDBJ databases">
        <title>Paenibacillus radiodurans sp. nov., isolated from the southeastern edge of Tengger Desert.</title>
        <authorList>
            <person name="Zhang G."/>
        </authorList>
    </citation>
    <scope>NUCLEOTIDE SEQUENCE [LARGE SCALE GENOMIC DNA]</scope>
    <source>
        <strain evidence="2 3">DT7-4</strain>
    </source>
</reference>
<keyword evidence="1" id="KW-1133">Transmembrane helix</keyword>
<sequence length="168" mass="19009">MRKQYSTIKWLIAGGVLALLGYLLYHMPWFHWNNGHAVQEKFRTMNGQAPFFRHGFRGEPPGFHHSFQWGALLIKLGLLLAGSLVWAKAKGLARWAGGILAIIVLLSLFNPLVCALIAGIVYLIRRRLNKYGQAAQLTEAVLIPPLGQDYNRAHALDEWEKNITKEDH</sequence>
<gene>
    <name evidence="2" type="ORF">K0T92_20275</name>
</gene>
<feature type="transmembrane region" description="Helical" evidence="1">
    <location>
        <begin position="7"/>
        <end position="25"/>
    </location>
</feature>
<protein>
    <submittedName>
        <fullName evidence="2">Uncharacterized protein</fullName>
    </submittedName>
</protein>
<dbReference type="RefSeq" id="WP_219874304.1">
    <property type="nucleotide sequence ID" value="NZ_JAHZIJ010000019.1"/>
</dbReference>
<evidence type="ECO:0000313" key="3">
    <source>
        <dbReference type="Proteomes" id="UP000812277"/>
    </source>
</evidence>
<name>A0ABS7DBD1_9BACL</name>
<proteinExistence type="predicted"/>
<dbReference type="Proteomes" id="UP000812277">
    <property type="component" value="Unassembled WGS sequence"/>
</dbReference>
<keyword evidence="1" id="KW-0472">Membrane</keyword>
<feature type="transmembrane region" description="Helical" evidence="1">
    <location>
        <begin position="67"/>
        <end position="87"/>
    </location>
</feature>
<feature type="transmembrane region" description="Helical" evidence="1">
    <location>
        <begin position="99"/>
        <end position="124"/>
    </location>
</feature>
<evidence type="ECO:0000256" key="1">
    <source>
        <dbReference type="SAM" id="Phobius"/>
    </source>
</evidence>
<dbReference type="EMBL" id="JAHZIJ010000019">
    <property type="protein sequence ID" value="MBW7477058.1"/>
    <property type="molecule type" value="Genomic_DNA"/>
</dbReference>
<evidence type="ECO:0000313" key="2">
    <source>
        <dbReference type="EMBL" id="MBW7477058.1"/>
    </source>
</evidence>
<keyword evidence="1" id="KW-0812">Transmembrane</keyword>
<organism evidence="2 3">
    <name type="scientific">Paenibacillus oenotherae</name>
    <dbReference type="NCBI Taxonomy" id="1435645"/>
    <lineage>
        <taxon>Bacteria</taxon>
        <taxon>Bacillati</taxon>
        <taxon>Bacillota</taxon>
        <taxon>Bacilli</taxon>
        <taxon>Bacillales</taxon>
        <taxon>Paenibacillaceae</taxon>
        <taxon>Paenibacillus</taxon>
    </lineage>
</organism>
<accession>A0ABS7DBD1</accession>